<reference evidence="2 3" key="1">
    <citation type="journal article" date="2024" name="Genome Biol. Evol.">
        <title>Chromosome-level genome assembly of the viviparous eelpout Zoarces viviparus.</title>
        <authorList>
            <person name="Fuhrmann N."/>
            <person name="Brasseur M.V."/>
            <person name="Bakowski C.E."/>
            <person name="Podsiadlowski L."/>
            <person name="Prost S."/>
            <person name="Krehenwinkel H."/>
            <person name="Mayer C."/>
        </authorList>
    </citation>
    <scope>NUCLEOTIDE SEQUENCE [LARGE SCALE GENOMIC DNA]</scope>
    <source>
        <strain evidence="2">NO-MEL_2022_Ind0_liver</strain>
    </source>
</reference>
<dbReference type="AlphaFoldDB" id="A0AAW1F2A1"/>
<dbReference type="Proteomes" id="UP001488805">
    <property type="component" value="Unassembled WGS sequence"/>
</dbReference>
<sequence>MELYPPKTLHKSPYLQPAPHPTTSTLSTLPQHPNLDPQPAPSFSWPCQYNECTPILKPSMPPGRDGCAHHGRSLQSLCEYSAASPDPVSGVPGAARRGAPCKQQLLKPNSRDGGKPHP</sequence>
<name>A0AAW1F2A1_ZOAVI</name>
<gene>
    <name evidence="2" type="ORF">VZT92_012807</name>
</gene>
<accession>A0AAW1F2A1</accession>
<keyword evidence="3" id="KW-1185">Reference proteome</keyword>
<feature type="compositionally biased region" description="Low complexity" evidence="1">
    <location>
        <begin position="21"/>
        <end position="33"/>
    </location>
</feature>
<evidence type="ECO:0000313" key="3">
    <source>
        <dbReference type="Proteomes" id="UP001488805"/>
    </source>
</evidence>
<comment type="caution">
    <text evidence="2">The sequence shown here is derived from an EMBL/GenBank/DDBJ whole genome shotgun (WGS) entry which is preliminary data.</text>
</comment>
<feature type="region of interest" description="Disordered" evidence="1">
    <location>
        <begin position="82"/>
        <end position="118"/>
    </location>
</feature>
<protein>
    <submittedName>
        <fullName evidence="2">Uncharacterized protein</fullName>
    </submittedName>
</protein>
<evidence type="ECO:0000256" key="1">
    <source>
        <dbReference type="SAM" id="MobiDB-lite"/>
    </source>
</evidence>
<dbReference type="EMBL" id="JBCEZU010000111">
    <property type="protein sequence ID" value="KAK9528656.1"/>
    <property type="molecule type" value="Genomic_DNA"/>
</dbReference>
<evidence type="ECO:0000313" key="2">
    <source>
        <dbReference type="EMBL" id="KAK9528656.1"/>
    </source>
</evidence>
<feature type="region of interest" description="Disordered" evidence="1">
    <location>
        <begin position="1"/>
        <end position="42"/>
    </location>
</feature>
<feature type="compositionally biased region" description="Basic and acidic residues" evidence="1">
    <location>
        <begin position="109"/>
        <end position="118"/>
    </location>
</feature>
<organism evidence="2 3">
    <name type="scientific">Zoarces viviparus</name>
    <name type="common">Viviparous eelpout</name>
    <name type="synonym">Blennius viviparus</name>
    <dbReference type="NCBI Taxonomy" id="48416"/>
    <lineage>
        <taxon>Eukaryota</taxon>
        <taxon>Metazoa</taxon>
        <taxon>Chordata</taxon>
        <taxon>Craniata</taxon>
        <taxon>Vertebrata</taxon>
        <taxon>Euteleostomi</taxon>
        <taxon>Actinopterygii</taxon>
        <taxon>Neopterygii</taxon>
        <taxon>Teleostei</taxon>
        <taxon>Neoteleostei</taxon>
        <taxon>Acanthomorphata</taxon>
        <taxon>Eupercaria</taxon>
        <taxon>Perciformes</taxon>
        <taxon>Cottioidei</taxon>
        <taxon>Zoarcales</taxon>
        <taxon>Zoarcidae</taxon>
        <taxon>Zoarcinae</taxon>
        <taxon>Zoarces</taxon>
    </lineage>
</organism>
<proteinExistence type="predicted"/>